<keyword evidence="1" id="KW-0805">Transcription regulation</keyword>
<dbReference type="SUPFAM" id="SSF52172">
    <property type="entry name" value="CheY-like"/>
    <property type="match status" value="1"/>
</dbReference>
<evidence type="ECO:0000256" key="3">
    <source>
        <dbReference type="ARBA" id="ARBA00023163"/>
    </source>
</evidence>
<dbReference type="InterPro" id="IPR018062">
    <property type="entry name" value="HTH_AraC-typ_CS"/>
</dbReference>
<dbReference type="Gene3D" id="3.40.50.2300">
    <property type="match status" value="1"/>
</dbReference>
<reference evidence="7 8" key="1">
    <citation type="submission" date="2017-09" db="EMBL/GenBank/DDBJ databases">
        <title>The draft genome sequences of Marinobacter sp. PWS21.</title>
        <authorList>
            <person name="Cao J."/>
        </authorList>
    </citation>
    <scope>NUCLEOTIDE SEQUENCE [LARGE SCALE GENOMIC DNA]</scope>
    <source>
        <strain evidence="7 8">PWS21</strain>
    </source>
</reference>
<dbReference type="CDD" id="cd00156">
    <property type="entry name" value="REC"/>
    <property type="match status" value="1"/>
</dbReference>
<proteinExistence type="predicted"/>
<sequence length="304" mass="34113">MEKATIVLVDATQYGADPAVVRVIERHFPVVTVSRTDDLGAVYDTEDRVITCFEFDFPDISSLSMLSETKQRFTSVPVVMFTEQHSEALAVWALRTRVWDYFVKPVNAETVIESLTRLGQLVVSSSGRASRNTILQKQPLPEDARFQKHRAEEKIVECAAAYIDQHLADKLMQADIAERCDTNSYQLSRAFKKVHGITFQDYIVQRRLDKAAELLHNNSAAIIDVCWAVGFHDASHFSRMFQRQTGLTPSQYRQQWRAGRAGATGTGQGERVEGADRVESADRVARVKCAPVPLQLSAGPRVKI</sequence>
<dbReference type="Pfam" id="PF12833">
    <property type="entry name" value="HTH_18"/>
    <property type="match status" value="1"/>
</dbReference>
<dbReference type="SUPFAM" id="SSF46689">
    <property type="entry name" value="Homeodomain-like"/>
    <property type="match status" value="2"/>
</dbReference>
<evidence type="ECO:0000259" key="5">
    <source>
        <dbReference type="PROSITE" id="PS01124"/>
    </source>
</evidence>
<dbReference type="AlphaFoldDB" id="A0A2G1UQ97"/>
<keyword evidence="3" id="KW-0804">Transcription</keyword>
<feature type="domain" description="HTH araC/xylS-type" evidence="5">
    <location>
        <begin position="157"/>
        <end position="255"/>
    </location>
</feature>
<gene>
    <name evidence="7" type="ORF">CLH61_01510</name>
</gene>
<dbReference type="PANTHER" id="PTHR43280:SF28">
    <property type="entry name" value="HTH-TYPE TRANSCRIPTIONAL ACTIVATOR RHAS"/>
    <property type="match status" value="1"/>
</dbReference>
<dbReference type="GO" id="GO:0003700">
    <property type="term" value="F:DNA-binding transcription factor activity"/>
    <property type="evidence" value="ECO:0007669"/>
    <property type="project" value="InterPro"/>
</dbReference>
<dbReference type="GO" id="GO:0000160">
    <property type="term" value="P:phosphorelay signal transduction system"/>
    <property type="evidence" value="ECO:0007669"/>
    <property type="project" value="InterPro"/>
</dbReference>
<dbReference type="GO" id="GO:0009893">
    <property type="term" value="P:positive regulation of metabolic process"/>
    <property type="evidence" value="ECO:0007669"/>
    <property type="project" value="UniProtKB-ARBA"/>
</dbReference>
<accession>A0A2G1UQ97</accession>
<dbReference type="SMART" id="SM00342">
    <property type="entry name" value="HTH_ARAC"/>
    <property type="match status" value="1"/>
</dbReference>
<evidence type="ECO:0000259" key="6">
    <source>
        <dbReference type="PROSITE" id="PS50110"/>
    </source>
</evidence>
<evidence type="ECO:0008006" key="9">
    <source>
        <dbReference type="Google" id="ProtNLM"/>
    </source>
</evidence>
<comment type="caution">
    <text evidence="4">Lacks conserved residue(s) required for the propagation of feature annotation.</text>
</comment>
<protein>
    <recommendedName>
        <fullName evidence="9">DNA-binding response regulator</fullName>
    </recommendedName>
</protein>
<dbReference type="Gene3D" id="1.10.10.60">
    <property type="entry name" value="Homeodomain-like"/>
    <property type="match status" value="2"/>
</dbReference>
<dbReference type="PROSITE" id="PS00041">
    <property type="entry name" value="HTH_ARAC_FAMILY_1"/>
    <property type="match status" value="1"/>
</dbReference>
<name>A0A2G1UQ97_9GAMM</name>
<dbReference type="InterPro" id="IPR018060">
    <property type="entry name" value="HTH_AraC"/>
</dbReference>
<keyword evidence="8" id="KW-1185">Reference proteome</keyword>
<dbReference type="InterPro" id="IPR020449">
    <property type="entry name" value="Tscrpt_reg_AraC-type_HTH"/>
</dbReference>
<evidence type="ECO:0000256" key="1">
    <source>
        <dbReference type="ARBA" id="ARBA00023015"/>
    </source>
</evidence>
<dbReference type="Proteomes" id="UP000231409">
    <property type="component" value="Unassembled WGS sequence"/>
</dbReference>
<dbReference type="PANTHER" id="PTHR43280">
    <property type="entry name" value="ARAC-FAMILY TRANSCRIPTIONAL REGULATOR"/>
    <property type="match status" value="1"/>
</dbReference>
<dbReference type="EMBL" id="NTFH01000003">
    <property type="protein sequence ID" value="PHQ16681.1"/>
    <property type="molecule type" value="Genomic_DNA"/>
</dbReference>
<evidence type="ECO:0000313" key="7">
    <source>
        <dbReference type="EMBL" id="PHQ16681.1"/>
    </source>
</evidence>
<evidence type="ECO:0000256" key="4">
    <source>
        <dbReference type="PROSITE-ProRule" id="PRU00169"/>
    </source>
</evidence>
<comment type="caution">
    <text evidence="7">The sequence shown here is derived from an EMBL/GenBank/DDBJ whole genome shotgun (WGS) entry which is preliminary data.</text>
</comment>
<evidence type="ECO:0000256" key="2">
    <source>
        <dbReference type="ARBA" id="ARBA00023125"/>
    </source>
</evidence>
<dbReference type="InterPro" id="IPR009057">
    <property type="entry name" value="Homeodomain-like_sf"/>
</dbReference>
<keyword evidence="2" id="KW-0238">DNA-binding</keyword>
<feature type="domain" description="Response regulatory" evidence="6">
    <location>
        <begin position="1"/>
        <end position="119"/>
    </location>
</feature>
<dbReference type="RefSeq" id="WP_099612933.1">
    <property type="nucleotide sequence ID" value="NZ_KZ319367.1"/>
</dbReference>
<dbReference type="InterPro" id="IPR001789">
    <property type="entry name" value="Sig_transdc_resp-reg_receiver"/>
</dbReference>
<organism evidence="7 8">
    <name type="scientific">Marinobacter profundi</name>
    <dbReference type="NCBI Taxonomy" id="2666256"/>
    <lineage>
        <taxon>Bacteria</taxon>
        <taxon>Pseudomonadati</taxon>
        <taxon>Pseudomonadota</taxon>
        <taxon>Gammaproteobacteria</taxon>
        <taxon>Pseudomonadales</taxon>
        <taxon>Marinobacteraceae</taxon>
        <taxon>Marinobacter</taxon>
    </lineage>
</organism>
<dbReference type="PROSITE" id="PS01124">
    <property type="entry name" value="HTH_ARAC_FAMILY_2"/>
    <property type="match status" value="1"/>
</dbReference>
<dbReference type="GO" id="GO:0043565">
    <property type="term" value="F:sequence-specific DNA binding"/>
    <property type="evidence" value="ECO:0007669"/>
    <property type="project" value="InterPro"/>
</dbReference>
<dbReference type="PROSITE" id="PS50110">
    <property type="entry name" value="RESPONSE_REGULATORY"/>
    <property type="match status" value="1"/>
</dbReference>
<dbReference type="InterPro" id="IPR011006">
    <property type="entry name" value="CheY-like_superfamily"/>
</dbReference>
<evidence type="ECO:0000313" key="8">
    <source>
        <dbReference type="Proteomes" id="UP000231409"/>
    </source>
</evidence>
<dbReference type="PRINTS" id="PR00032">
    <property type="entry name" value="HTHARAC"/>
</dbReference>